<dbReference type="Proteomes" id="UP000646827">
    <property type="component" value="Unassembled WGS sequence"/>
</dbReference>
<organism evidence="1 2">
    <name type="scientific">Circinella minor</name>
    <dbReference type="NCBI Taxonomy" id="1195481"/>
    <lineage>
        <taxon>Eukaryota</taxon>
        <taxon>Fungi</taxon>
        <taxon>Fungi incertae sedis</taxon>
        <taxon>Mucoromycota</taxon>
        <taxon>Mucoromycotina</taxon>
        <taxon>Mucoromycetes</taxon>
        <taxon>Mucorales</taxon>
        <taxon>Lichtheimiaceae</taxon>
        <taxon>Circinella</taxon>
    </lineage>
</organism>
<protein>
    <submittedName>
        <fullName evidence="1">Uncharacterized protein</fullName>
    </submittedName>
</protein>
<accession>A0A8H7RT16</accession>
<dbReference type="EMBL" id="JAEPRB010000313">
    <property type="protein sequence ID" value="KAG2217259.1"/>
    <property type="molecule type" value="Genomic_DNA"/>
</dbReference>
<comment type="caution">
    <text evidence="1">The sequence shown here is derived from an EMBL/GenBank/DDBJ whole genome shotgun (WGS) entry which is preliminary data.</text>
</comment>
<evidence type="ECO:0000313" key="2">
    <source>
        <dbReference type="Proteomes" id="UP000646827"/>
    </source>
</evidence>
<keyword evidence="2" id="KW-1185">Reference proteome</keyword>
<gene>
    <name evidence="1" type="ORF">INT45_010267</name>
</gene>
<reference evidence="1 2" key="1">
    <citation type="submission" date="2020-12" db="EMBL/GenBank/DDBJ databases">
        <title>Metabolic potential, ecology and presence of endohyphal bacteria is reflected in genomic diversity of Mucoromycotina.</title>
        <authorList>
            <person name="Muszewska A."/>
            <person name="Okrasinska A."/>
            <person name="Steczkiewicz K."/>
            <person name="Drgas O."/>
            <person name="Orlowska M."/>
            <person name="Perlinska-Lenart U."/>
            <person name="Aleksandrzak-Piekarczyk T."/>
            <person name="Szatraj K."/>
            <person name="Zielenkiewicz U."/>
            <person name="Pilsyk S."/>
            <person name="Malc E."/>
            <person name="Mieczkowski P."/>
            <person name="Kruszewska J.S."/>
            <person name="Biernat P."/>
            <person name="Pawlowska J."/>
        </authorList>
    </citation>
    <scope>NUCLEOTIDE SEQUENCE [LARGE SCALE GENOMIC DNA]</scope>
    <source>
        <strain evidence="1 2">CBS 142.35</strain>
    </source>
</reference>
<dbReference type="AlphaFoldDB" id="A0A8H7RT16"/>
<dbReference type="OrthoDB" id="2301289at2759"/>
<name>A0A8H7RT16_9FUNG</name>
<sequence length="126" mass="14940">PQFPQNFTIPIKHHRQQSYEKQCECWIISHQQQAHLNCNNIARLSKQHLIQCFNVYSVLSISPNIKDLISYIFNRLPKSPPTALHRQCYYNVLSYLLHQCHRTCHPDQYTTTSLSASQQFRQPFLK</sequence>
<evidence type="ECO:0000313" key="1">
    <source>
        <dbReference type="EMBL" id="KAG2217259.1"/>
    </source>
</evidence>
<proteinExistence type="predicted"/>
<feature type="non-terminal residue" evidence="1">
    <location>
        <position position="126"/>
    </location>
</feature>